<evidence type="ECO:0000259" key="3">
    <source>
        <dbReference type="Pfam" id="PF11997"/>
    </source>
</evidence>
<gene>
    <name evidence="4" type="ORF">HK100_011195</name>
</gene>
<feature type="transmembrane region" description="Helical" evidence="2">
    <location>
        <begin position="1090"/>
        <end position="1111"/>
    </location>
</feature>
<keyword evidence="2" id="KW-0472">Membrane</keyword>
<name>A0AAD5T7K2_9FUNG</name>
<evidence type="ECO:0000256" key="2">
    <source>
        <dbReference type="SAM" id="Phobius"/>
    </source>
</evidence>
<keyword evidence="5" id="KW-1185">Reference proteome</keyword>
<evidence type="ECO:0000313" key="4">
    <source>
        <dbReference type="EMBL" id="KAJ3124547.1"/>
    </source>
</evidence>
<sequence>MRETDVVYAPPLNAQPPKHSDRHSSAQQMHIINVGLGLNLEDQNQAQSQSQTQTQLEHCYSTTTTQRSSSTSTSSTNNLSDSSNSDNESESGQSETSQEFATENINFPSFYGTFEAQPFRNASCTSFAAFYPAINTSLEVLLHQQNTWDAVNLLLLPLSALVDLTKIHATGIDEDQDDHECTLNGVASPDLAFDHGFGAEKFLRSVKSGKSKEFKAPTYSGRTKSASSYTSPSPSPIIPYVTSHSSITLSGSHSPSQVMRKSSSSQLYNSSQSFAIPTLKKKTYSRLSRMSTYLGVSSSRSVQMSIHGDINSKSPVGQLNGLLSSRTVYIIAEIDVLEVYKLYQSKRARLGLMKFAMFFLQHISELLSRASLPINGFYFSNCFEAHLLFPSLQWSLVRLFGALRESFTITGVPVVLLLDEYGLTSWDHVRDLINGIVLTNCILETCGNLRIRSNMARSEFDKQMKLLKNEISLREDFSVFGIEIVEGPLTQQLHAHVIKFYTGMGFKFWISKSVGIDLVEDIVPNTMLTVGSDMLEIATAPAVVKCLKLGEEKYTKLMMEVSETDEIELMPSDWDEAIKNLKSSSDFWDSNQLLLINLRKSDFSESTAYIKNQFPEAPNNFQQLSSNQIAEIVHLLQETPQIKLLDLQKSKSCGTSARASHKHIGTSVNPKRQKRLENLILNVMRDLKSRDLLAAVRYNNDLGTDTDAFAAPFKLMLSILDGITHPLQSTPSTKWILSLFGEKMQSTVVQGIRMLAAGLRQDTVSVWCAAKVGFIPKDGIDADDIPYDPVWAVCEETGGKLVIYLSDGHPRIEEAVLHIFMKHSFGWRSGLCVMIEALVSAQMNKEEYFQIPIPVRILHEIKTTHRAKMLSYVRNSADVMTAIPNFAESDGEANYLTSVCKYVNTCVEYLLITQEKFTDLMKTYVFAEFIPRNSAEEALVLFLGEQTLLKDGMATVISICTTIDKLLREDQGSRNYNIVLCYIIFAIYKACKRCAYLELKLAVTNMSTQILPDKDQVAVCLEMATTQTTLQQIFNLSSLQLAPFFHRIQRELIKEVEETKKVESSVDHVPEFSFKNLDFSMVRHIGNSYIYIYPILIDMALNAAIGSGLFFSNRMDTVTLKAATIAFLVSFPFIGGLMNSFGRSILFMILYAILVAFRDPDVPFYKSAGPVTCLQSIFLLIPSAIICRLAFQDVSNSFLVWGIYTGMMALSVIFMFYKYSKIAKMYLAWPSAVKVTSKEDIFRVYETVTEKPTRINNDESVEQLDRRIRLWERSAFEWFAEALRKAIKSPKALVTDSVLKKRLSQWNWERPLMAWFMQRSSVDPRSIKPFSQDWDALLKQAVDALTKKYQVEKLNRGAFITFLDKWAILIATGQVGVFMPNANTLNLTITFATMFLLFSAGFLEITISNCAEQVNQFKYATMSTVRNPLELIAQYQAFTDAMYRTELRKLVVRAAAVFVVITIIITVSFGLRDDTHTVFLYYAIASFNYCGLLVGLFNKIFININENYLNNMLAAAIIISTAISAIVIKVTSNNSFALIATGLSCWGFGISCLFVRNRERSRSPYYEISIGPNLRTSGQRMIGYVSNSLSERSLKTYSEMLLKEKDTFALCLASSSTGMAILMHFDNLISKTVAIDKSSLLHTAAQDLVFVLKSASQKFRSGYLKVHEVPGVLHTGNVSYAAIGTNLSTIDSMDIFVSGTGNISSEERVVLLGEAIAHEVAESLGLSHSTACVIEILLSSYSNESFMIPRRIMYQLKKCDSTQTDRIVSKTQNEISKCSTLGLDIDQCWLYLTHTERKWFFSASLVWNEAIRTLDQEISEDKDQNPLYQLCLSAPSNMEEKIRNLLGRSRSETISLWLMCCHAMMMGNLAIKISDCITNGDGFPSFKFPNSLSKPPKHKISDALNIHFAVAYFALTCDVSFGKEVSELPAITRRPLCALFWLDERIFNFLNHTLLFSRDTFIKDFKLQSEQGVSQIQYFQKTGKQTVCRIDVFVNGEKNTSIVSSEVSDLDELTSKKYLGVNRYIGNKPVNWEPRDSDKIFATAILYKGSKTTRVLEERFLDEKGAVQKSNLYSYASKSSKFPTSRLVFNQDIPTRNNIITGPAELHVLANSNDLAEIHWFYIEGPHAGLVQSGIFYRTHKITNEKVKISVVFQYEIPAISNIPKWGIFRSEDEPNWEIVIEYAPFSDFGEPMQPWSVRYRNGSSEGCRFISFDYSHPKHITTKTILTTTNELELSSSAQGLEVPTPEEILDDYFGVMSIKPLKTVQSSCEVMTNKLKPRVKYGLHKTWPFIRINSIEYSGSTYSTREKRDMLWTAWRAGKIPGVFARYFDASILKSEAALTKYWKFRSAGNVFAAREYLRENQRLLSNVLYVADIPAKRTRLQIRYSDLAVFGSGGDSEHISSFDSGGGEIKVEGPEILEAICLDSGTWPTGGGGVGSCRRDVVDSLSRVRWTAIAEIAGAELEHKDYQIEKNINAIIYLPIFDNDMGSPMENIYKTFPFRSLRDRNVRTTDKIVSLKFVPIIVELIHACMTEDLETRRVQQDEQLILSFYDYFKTHDWRKSWDHSLTQRMWMATFLEKAKEMENDGRLLKHESPTLAHISMLFTLFSRLLLILSREIPNVPVVHVSHHGTQSLIAVVAKVVHGSSVIIWDHGMLWRERLFALGRDPMPSFAQIGFSGLTRLCTRLAYNRADYVTPCTNVQNVMWAAHLAGGKYLNDFERVALLSKCSAVLNGMNLKRFSIKRELARKTPTAVMLSHISPVKDVMNAIKAAYHIVHEFKVSNYELHVYGSPNTDLSYT</sequence>
<evidence type="ECO:0000256" key="1">
    <source>
        <dbReference type="SAM" id="MobiDB-lite"/>
    </source>
</evidence>
<feature type="transmembrane region" description="Helical" evidence="2">
    <location>
        <begin position="1607"/>
        <end position="1625"/>
    </location>
</feature>
<feature type="region of interest" description="Disordered" evidence="1">
    <location>
        <begin position="1"/>
        <end position="26"/>
    </location>
</feature>
<organism evidence="4 5">
    <name type="scientific">Physocladia obscura</name>
    <dbReference type="NCBI Taxonomy" id="109957"/>
    <lineage>
        <taxon>Eukaryota</taxon>
        <taxon>Fungi</taxon>
        <taxon>Fungi incertae sedis</taxon>
        <taxon>Chytridiomycota</taxon>
        <taxon>Chytridiomycota incertae sedis</taxon>
        <taxon>Chytridiomycetes</taxon>
        <taxon>Chytridiales</taxon>
        <taxon>Chytriomycetaceae</taxon>
        <taxon>Physocladia</taxon>
    </lineage>
</organism>
<dbReference type="SUPFAM" id="SSF53756">
    <property type="entry name" value="UDP-Glycosyltransferase/glycogen phosphorylase"/>
    <property type="match status" value="1"/>
</dbReference>
<feature type="transmembrane region" description="Helical" evidence="2">
    <location>
        <begin position="1169"/>
        <end position="1191"/>
    </location>
</feature>
<feature type="transmembrane region" description="Helical" evidence="2">
    <location>
        <begin position="1385"/>
        <end position="1403"/>
    </location>
</feature>
<dbReference type="InterPro" id="IPR022622">
    <property type="entry name" value="DUF3492"/>
</dbReference>
<feature type="transmembrane region" description="Helical" evidence="2">
    <location>
        <begin position="1536"/>
        <end position="1555"/>
    </location>
</feature>
<dbReference type="Pfam" id="PF11997">
    <property type="entry name" value="DUF3492"/>
    <property type="match status" value="1"/>
</dbReference>
<feature type="domain" description="DUF3492" evidence="3">
    <location>
        <begin position="2427"/>
        <end position="2700"/>
    </location>
</feature>
<proteinExistence type="predicted"/>
<dbReference type="Proteomes" id="UP001211907">
    <property type="component" value="Unassembled WGS sequence"/>
</dbReference>
<feature type="transmembrane region" description="Helical" evidence="2">
    <location>
        <begin position="1509"/>
        <end position="1530"/>
    </location>
</feature>
<feature type="transmembrane region" description="Helical" evidence="2">
    <location>
        <begin position="1478"/>
        <end position="1497"/>
    </location>
</feature>
<accession>A0AAD5T7K2</accession>
<feature type="region of interest" description="Disordered" evidence="1">
    <location>
        <begin position="43"/>
        <end position="99"/>
    </location>
</feature>
<feature type="transmembrane region" description="Helical" evidence="2">
    <location>
        <begin position="1118"/>
        <end position="1135"/>
    </location>
</feature>
<feature type="transmembrane region" description="Helical" evidence="2">
    <location>
        <begin position="1450"/>
        <end position="1472"/>
    </location>
</feature>
<keyword evidence="2" id="KW-1133">Transmembrane helix</keyword>
<comment type="caution">
    <text evidence="4">The sequence shown here is derived from an EMBL/GenBank/DDBJ whole genome shotgun (WGS) entry which is preliminary data.</text>
</comment>
<feature type="transmembrane region" description="Helical" evidence="2">
    <location>
        <begin position="1197"/>
        <end position="1217"/>
    </location>
</feature>
<evidence type="ECO:0000313" key="5">
    <source>
        <dbReference type="Proteomes" id="UP001211907"/>
    </source>
</evidence>
<feature type="transmembrane region" description="Helical" evidence="2">
    <location>
        <begin position="1141"/>
        <end position="1157"/>
    </location>
</feature>
<feature type="transmembrane region" description="Helical" evidence="2">
    <location>
        <begin position="1357"/>
        <end position="1379"/>
    </location>
</feature>
<dbReference type="EMBL" id="JADGJH010000665">
    <property type="protein sequence ID" value="KAJ3124547.1"/>
    <property type="molecule type" value="Genomic_DNA"/>
</dbReference>
<protein>
    <recommendedName>
        <fullName evidence="3">DUF3492 domain-containing protein</fullName>
    </recommendedName>
</protein>
<reference evidence="4" key="1">
    <citation type="submission" date="2020-05" db="EMBL/GenBank/DDBJ databases">
        <title>Phylogenomic resolution of chytrid fungi.</title>
        <authorList>
            <person name="Stajich J.E."/>
            <person name="Amses K."/>
            <person name="Simmons R."/>
            <person name="Seto K."/>
            <person name="Myers J."/>
            <person name="Bonds A."/>
            <person name="Quandt C.A."/>
            <person name="Barry K."/>
            <person name="Liu P."/>
            <person name="Grigoriev I."/>
            <person name="Longcore J.E."/>
            <person name="James T.Y."/>
        </authorList>
    </citation>
    <scope>NUCLEOTIDE SEQUENCE</scope>
    <source>
        <strain evidence="4">JEL0513</strain>
    </source>
</reference>
<keyword evidence="2" id="KW-0812">Transmembrane</keyword>
<feature type="non-terminal residue" evidence="4">
    <location>
        <position position="2799"/>
    </location>
</feature>